<dbReference type="InterPro" id="IPR051321">
    <property type="entry name" value="PHA/PHB_synthase"/>
</dbReference>
<dbReference type="Pfam" id="PF07167">
    <property type="entry name" value="PhaC_N"/>
    <property type="match status" value="1"/>
</dbReference>
<keyword evidence="6" id="KW-1185">Reference proteome</keyword>
<organism evidence="5 6">
    <name type="scientific">Pseudonocardia yuanmonensis</name>
    <dbReference type="NCBI Taxonomy" id="1095914"/>
    <lineage>
        <taxon>Bacteria</taxon>
        <taxon>Bacillati</taxon>
        <taxon>Actinomycetota</taxon>
        <taxon>Actinomycetes</taxon>
        <taxon>Pseudonocardiales</taxon>
        <taxon>Pseudonocardiaceae</taxon>
        <taxon>Pseudonocardia</taxon>
    </lineage>
</organism>
<comment type="caution">
    <text evidence="5">The sequence shown here is derived from an EMBL/GenBank/DDBJ whole genome shotgun (WGS) entry which is preliminary data.</text>
</comment>
<dbReference type="SUPFAM" id="SSF53474">
    <property type="entry name" value="alpha/beta-Hydrolases"/>
    <property type="match status" value="1"/>
</dbReference>
<name>A0ABP8WTV1_9PSEU</name>
<evidence type="ECO:0000313" key="6">
    <source>
        <dbReference type="Proteomes" id="UP001500325"/>
    </source>
</evidence>
<protein>
    <submittedName>
        <fullName evidence="5">Class II poly(R)-hydroxyalkanoic acid synthase</fullName>
    </submittedName>
</protein>
<evidence type="ECO:0000259" key="4">
    <source>
        <dbReference type="Pfam" id="PF07167"/>
    </source>
</evidence>
<evidence type="ECO:0000256" key="1">
    <source>
        <dbReference type="ARBA" id="ARBA00022679"/>
    </source>
</evidence>
<keyword evidence="1" id="KW-0808">Transferase</keyword>
<feature type="domain" description="Poly-beta-hydroxybutyrate polymerase N-terminal" evidence="4">
    <location>
        <begin position="75"/>
        <end position="239"/>
    </location>
</feature>
<evidence type="ECO:0000256" key="3">
    <source>
        <dbReference type="SAM" id="MobiDB-lite"/>
    </source>
</evidence>
<evidence type="ECO:0000256" key="2">
    <source>
        <dbReference type="ARBA" id="ARBA00023315"/>
    </source>
</evidence>
<sequence>MSRPEADDAALPLDALITEAARGPLARLLPVAPAARLAAAALRSPAATAGRAVGLLAELDRIGLGARPAAGRAEDPRHADPAWADDPVLSRLLQAHRAARDSALELVEDLAADADDADRLRVAVARLADLLAPGTNPLLHPRGLREALRSGGASAVRTVRALGADLTSPPRLPDGRARLEPGVETATAPGAVVLRAPLFELIHYLPATEQVAEVPVLVVPGVVNRVHLVDLAPDRSLVRRLVEAGQQVFALSWSNPGPADAGRGLDAYAAAVVEALGACERICRVDRTTLLGVSTGGLLAAAVTARLERQERVAALVLAGTTLDRERSRTGPAAAPVDDAEVRAAVTAVGRAGLLDGRRLAEIHALLCPEALVWPAWERRYLGTGRTRPDPLRAWNLDALHVPAALFRDLAELALSGALTRPRSARVLGRPVDLSAVDRDVYLLSGVADRVGSWQAVYRTSQVLGGKCRFVLVPGSTAAAVGYGTSVHRVAAGAVSAGNPADAERWRAASHVEQGSWWEDFVAWLGERSGTVVDAPPELGGRGLHPIHPAPGTYLGNPS</sequence>
<keyword evidence="2" id="KW-0012">Acyltransferase</keyword>
<accession>A0ABP8WTV1</accession>
<dbReference type="EMBL" id="BAABIC010000012">
    <property type="protein sequence ID" value="GAA4695440.1"/>
    <property type="molecule type" value="Genomic_DNA"/>
</dbReference>
<dbReference type="InterPro" id="IPR010941">
    <property type="entry name" value="PhaC_N"/>
</dbReference>
<dbReference type="Proteomes" id="UP001500325">
    <property type="component" value="Unassembled WGS sequence"/>
</dbReference>
<gene>
    <name evidence="5" type="primary">phaC_3</name>
    <name evidence="5" type="ORF">GCM10023215_36520</name>
</gene>
<dbReference type="InterPro" id="IPR029058">
    <property type="entry name" value="AB_hydrolase_fold"/>
</dbReference>
<evidence type="ECO:0000313" key="5">
    <source>
        <dbReference type="EMBL" id="GAA4695440.1"/>
    </source>
</evidence>
<dbReference type="RefSeq" id="WP_345381782.1">
    <property type="nucleotide sequence ID" value="NZ_BAABIC010000012.1"/>
</dbReference>
<dbReference type="PANTHER" id="PTHR36837">
    <property type="entry name" value="POLY(3-HYDROXYALKANOATE) POLYMERASE SUBUNIT PHAC"/>
    <property type="match status" value="1"/>
</dbReference>
<feature type="region of interest" description="Disordered" evidence="3">
    <location>
        <begin position="540"/>
        <end position="559"/>
    </location>
</feature>
<dbReference type="PANTHER" id="PTHR36837:SF5">
    <property type="entry name" value="POLY-3-HYDROXYBUTYRATE SYNTHASE"/>
    <property type="match status" value="1"/>
</dbReference>
<proteinExistence type="predicted"/>
<dbReference type="Gene3D" id="3.40.50.1820">
    <property type="entry name" value="alpha/beta hydrolase"/>
    <property type="match status" value="1"/>
</dbReference>
<reference evidence="6" key="1">
    <citation type="journal article" date="2019" name="Int. J. Syst. Evol. Microbiol.">
        <title>The Global Catalogue of Microorganisms (GCM) 10K type strain sequencing project: providing services to taxonomists for standard genome sequencing and annotation.</title>
        <authorList>
            <consortium name="The Broad Institute Genomics Platform"/>
            <consortium name="The Broad Institute Genome Sequencing Center for Infectious Disease"/>
            <person name="Wu L."/>
            <person name="Ma J."/>
        </authorList>
    </citation>
    <scope>NUCLEOTIDE SEQUENCE [LARGE SCALE GENOMIC DNA]</scope>
    <source>
        <strain evidence="6">JCM 18055</strain>
    </source>
</reference>